<gene>
    <name evidence="2" type="ORF">OUZ56_009013</name>
</gene>
<evidence type="ECO:0000256" key="1">
    <source>
        <dbReference type="SAM" id="MobiDB-lite"/>
    </source>
</evidence>
<evidence type="ECO:0000313" key="3">
    <source>
        <dbReference type="Proteomes" id="UP001234178"/>
    </source>
</evidence>
<feature type="region of interest" description="Disordered" evidence="1">
    <location>
        <begin position="28"/>
        <end position="73"/>
    </location>
</feature>
<name>A0ABR0AES3_9CRUS</name>
<feature type="compositionally biased region" description="Pro residues" evidence="1">
    <location>
        <begin position="43"/>
        <end position="55"/>
    </location>
</feature>
<comment type="caution">
    <text evidence="2">The sequence shown here is derived from an EMBL/GenBank/DDBJ whole genome shotgun (WGS) entry which is preliminary data.</text>
</comment>
<protein>
    <submittedName>
        <fullName evidence="2">Uncharacterized protein</fullName>
    </submittedName>
</protein>
<proteinExistence type="predicted"/>
<keyword evidence="3" id="KW-1185">Reference proteome</keyword>
<evidence type="ECO:0000313" key="2">
    <source>
        <dbReference type="EMBL" id="KAK4023613.1"/>
    </source>
</evidence>
<accession>A0ABR0AES3</accession>
<dbReference type="Proteomes" id="UP001234178">
    <property type="component" value="Unassembled WGS sequence"/>
</dbReference>
<reference evidence="2 3" key="1">
    <citation type="journal article" date="2023" name="Nucleic Acids Res.">
        <title>The hologenome of Daphnia magna reveals possible DNA methylation and microbiome-mediated evolution of the host genome.</title>
        <authorList>
            <person name="Chaturvedi A."/>
            <person name="Li X."/>
            <person name="Dhandapani V."/>
            <person name="Marshall H."/>
            <person name="Kissane S."/>
            <person name="Cuenca-Cambronero M."/>
            <person name="Asole G."/>
            <person name="Calvet F."/>
            <person name="Ruiz-Romero M."/>
            <person name="Marangio P."/>
            <person name="Guigo R."/>
            <person name="Rago D."/>
            <person name="Mirbahai L."/>
            <person name="Eastwood N."/>
            <person name="Colbourne J.K."/>
            <person name="Zhou J."/>
            <person name="Mallon E."/>
            <person name="Orsini L."/>
        </authorList>
    </citation>
    <scope>NUCLEOTIDE SEQUENCE [LARGE SCALE GENOMIC DNA]</scope>
    <source>
        <strain evidence="2">LRV0_1</strain>
    </source>
</reference>
<organism evidence="2 3">
    <name type="scientific">Daphnia magna</name>
    <dbReference type="NCBI Taxonomy" id="35525"/>
    <lineage>
        <taxon>Eukaryota</taxon>
        <taxon>Metazoa</taxon>
        <taxon>Ecdysozoa</taxon>
        <taxon>Arthropoda</taxon>
        <taxon>Crustacea</taxon>
        <taxon>Branchiopoda</taxon>
        <taxon>Diplostraca</taxon>
        <taxon>Cladocera</taxon>
        <taxon>Anomopoda</taxon>
        <taxon>Daphniidae</taxon>
        <taxon>Daphnia</taxon>
    </lineage>
</organism>
<dbReference type="EMBL" id="JAOYFB010000037">
    <property type="protein sequence ID" value="KAK4023613.1"/>
    <property type="molecule type" value="Genomic_DNA"/>
</dbReference>
<sequence>METPVEGERNDVRIELIEAEPAEFIPPEYRLSSRRKRSEVRLPPHPPACQPPPSTCQPATEPPSGDSFPPLKSNTLMPFTLLSPIRHNRIDRALARQRRTAVV</sequence>